<evidence type="ECO:0000313" key="5">
    <source>
        <dbReference type="Proteomes" id="UP000825935"/>
    </source>
</evidence>
<keyword evidence="1" id="KW-0880">Kelch repeat</keyword>
<dbReference type="InterPro" id="IPR015915">
    <property type="entry name" value="Kelch-typ_b-propeller"/>
</dbReference>
<dbReference type="SMART" id="SM00612">
    <property type="entry name" value="Kelch"/>
    <property type="match status" value="2"/>
</dbReference>
<dbReference type="CDD" id="cd22152">
    <property type="entry name" value="F-box_AtAFR-like"/>
    <property type="match status" value="1"/>
</dbReference>
<dbReference type="InterPro" id="IPR006652">
    <property type="entry name" value="Kelch_1"/>
</dbReference>
<feature type="domain" description="F-box" evidence="3">
    <location>
        <begin position="96"/>
        <end position="136"/>
    </location>
</feature>
<keyword evidence="2" id="KW-0677">Repeat</keyword>
<evidence type="ECO:0000259" key="3">
    <source>
        <dbReference type="SMART" id="SM00256"/>
    </source>
</evidence>
<dbReference type="SUPFAM" id="SSF81383">
    <property type="entry name" value="F-box domain"/>
    <property type="match status" value="1"/>
</dbReference>
<organism evidence="4 5">
    <name type="scientific">Ceratopteris richardii</name>
    <name type="common">Triangle waterfern</name>
    <dbReference type="NCBI Taxonomy" id="49495"/>
    <lineage>
        <taxon>Eukaryota</taxon>
        <taxon>Viridiplantae</taxon>
        <taxon>Streptophyta</taxon>
        <taxon>Embryophyta</taxon>
        <taxon>Tracheophyta</taxon>
        <taxon>Polypodiopsida</taxon>
        <taxon>Polypodiidae</taxon>
        <taxon>Polypodiales</taxon>
        <taxon>Pteridineae</taxon>
        <taxon>Pteridaceae</taxon>
        <taxon>Parkerioideae</taxon>
        <taxon>Ceratopteris</taxon>
    </lineage>
</organism>
<dbReference type="SUPFAM" id="SSF117281">
    <property type="entry name" value="Kelch motif"/>
    <property type="match status" value="1"/>
</dbReference>
<dbReference type="Gene3D" id="1.20.1280.50">
    <property type="match status" value="1"/>
</dbReference>
<dbReference type="Pfam" id="PF01344">
    <property type="entry name" value="Kelch_1"/>
    <property type="match status" value="3"/>
</dbReference>
<evidence type="ECO:0000256" key="1">
    <source>
        <dbReference type="ARBA" id="ARBA00022441"/>
    </source>
</evidence>
<dbReference type="Gene3D" id="2.120.10.80">
    <property type="entry name" value="Kelch-type beta propeller"/>
    <property type="match status" value="2"/>
</dbReference>
<reference evidence="4" key="1">
    <citation type="submission" date="2021-08" db="EMBL/GenBank/DDBJ databases">
        <title>WGS assembly of Ceratopteris richardii.</title>
        <authorList>
            <person name="Marchant D.B."/>
            <person name="Chen G."/>
            <person name="Jenkins J."/>
            <person name="Shu S."/>
            <person name="Leebens-Mack J."/>
            <person name="Grimwood J."/>
            <person name="Schmutz J."/>
            <person name="Soltis P."/>
            <person name="Soltis D."/>
            <person name="Chen Z.-H."/>
        </authorList>
    </citation>
    <scope>NUCLEOTIDE SEQUENCE</scope>
    <source>
        <strain evidence="4">Whitten #5841</strain>
        <tissue evidence="4">Leaf</tissue>
    </source>
</reference>
<evidence type="ECO:0000313" key="4">
    <source>
        <dbReference type="EMBL" id="KAH7446990.1"/>
    </source>
</evidence>
<sequence>MHTMWFSPTQRERERGERERVAECFCRNGCKTSNQYKQRAIHLIQSTIHVLTPDFLHSSFGALQYSTDCKMVQRNGLTVHVSNKTHWEESSLIPGLPNDVSLRCLARLPRAALMRSRFVCKAWKTLFESKEFCELRLKIQSAEAWIYILTEQPFATPFKAFDPASNQWFSLPRTPMLPENTEWQGFACAALGPTLIVMGGVYLSKNEASQGLTGFVSSEVYIYSACTNQWSKGPCMNTARSWFAAAVVGDLLYVAGGQGNNCFLNSVEVYDPKKNSWSFVSSMHYARSSCCGLSKDGKLWIIGGEVQRNQHYIKPCRGSAEVYDPESKAWSVIPEMWLNREKVPGPTTVHDEKVLSVYQSKLMMFVDETHSWCHVGDLSGTDMFSNQSSRYGFGCVSLDKRLYIVGGMRMSKHYQNSVQCLNSIEVSDLPASSQGKSTYTKWQNLASMGNSEGTILASAVMTM</sequence>
<keyword evidence="5" id="KW-1185">Reference proteome</keyword>
<proteinExistence type="predicted"/>
<dbReference type="AlphaFoldDB" id="A0A8T2VIC0"/>
<dbReference type="PANTHER" id="PTHR46344">
    <property type="entry name" value="OS02G0202900 PROTEIN"/>
    <property type="match status" value="1"/>
</dbReference>
<dbReference type="SMART" id="SM00256">
    <property type="entry name" value="FBOX"/>
    <property type="match status" value="1"/>
</dbReference>
<dbReference type="InterPro" id="IPR036047">
    <property type="entry name" value="F-box-like_dom_sf"/>
</dbReference>
<dbReference type="InterPro" id="IPR001810">
    <property type="entry name" value="F-box_dom"/>
</dbReference>
<dbReference type="OrthoDB" id="45365at2759"/>
<name>A0A8T2VIC0_CERRI</name>
<dbReference type="Proteomes" id="UP000825935">
    <property type="component" value="Chromosome 1"/>
</dbReference>
<accession>A0A8T2VIC0</accession>
<dbReference type="OMA" id="ALNHELW"/>
<comment type="caution">
    <text evidence="4">The sequence shown here is derived from an EMBL/GenBank/DDBJ whole genome shotgun (WGS) entry which is preliminary data.</text>
</comment>
<evidence type="ECO:0000256" key="2">
    <source>
        <dbReference type="ARBA" id="ARBA00022737"/>
    </source>
</evidence>
<gene>
    <name evidence="4" type="ORF">KP509_01G085400</name>
</gene>
<dbReference type="Pfam" id="PF00646">
    <property type="entry name" value="F-box"/>
    <property type="match status" value="1"/>
</dbReference>
<dbReference type="EMBL" id="CM035406">
    <property type="protein sequence ID" value="KAH7446990.1"/>
    <property type="molecule type" value="Genomic_DNA"/>
</dbReference>
<protein>
    <recommendedName>
        <fullName evidence="3">F-box domain-containing protein</fullName>
    </recommendedName>
</protein>
<dbReference type="PANTHER" id="PTHR46344:SF27">
    <property type="entry name" value="KELCH REPEAT SUPERFAMILY PROTEIN"/>
    <property type="match status" value="1"/>
</dbReference>